<dbReference type="AlphaFoldDB" id="A0AAE0K0C9"/>
<proteinExistence type="predicted"/>
<sequence length="569" mass="60159">MSTTSSSVSDDPDTKFDAASRLKLELQGYDQVIAISQAAVDMCLQYRFTQPENANVSHFNVQDTVAGSSLVGVMNPPTVQLMTTPDNSYFGATLYLNFQSGSFTYYDFSSGQPKPVNISVAGWAIPIEVRFDPQELSEVPPEVAQTVENPGSYTITQIIIDFTSATLATSVWSQSTITGINTSPGQDADAKGMLGTLMASYIQLLQGPGTHNIIGYALTAGNSPPSSPTAAEPSPTLIPTSSHLQIMYYQPEGTPNTVNPGVSGNNAFLIKEMTGKDTVPTTEMMTWTGNWFEGDLNGTLLMAHANVWTGYLLPQMAPYLPAMMTTMNAVLTWTLNPSAGTSAAGATDVSWILDSGSKPAASSLSFSPTATGGSFVWSGGNYTIATSGFGIDTGITTKSAIKTDVAWSAGSNAITIHTKATITYTQTDSETTVSDGIPYTSTQTYTDKISVKWTTTVQLASVTQTGQLTVSVDQGTPTCKIEISSGWFPLFCGSESMTTETSVQELAQSTVTTNLKSVDLISAMVAGLNGQKTGFIFPGGGVFDMKDPQFSNNGDMLIGLSYRLGAPGN</sequence>
<organism evidence="1 2">
    <name type="scientific">Podospora didyma</name>
    <dbReference type="NCBI Taxonomy" id="330526"/>
    <lineage>
        <taxon>Eukaryota</taxon>
        <taxon>Fungi</taxon>
        <taxon>Dikarya</taxon>
        <taxon>Ascomycota</taxon>
        <taxon>Pezizomycotina</taxon>
        <taxon>Sordariomycetes</taxon>
        <taxon>Sordariomycetidae</taxon>
        <taxon>Sordariales</taxon>
        <taxon>Podosporaceae</taxon>
        <taxon>Podospora</taxon>
    </lineage>
</organism>
<reference evidence="1" key="2">
    <citation type="submission" date="2023-06" db="EMBL/GenBank/DDBJ databases">
        <authorList>
            <consortium name="Lawrence Berkeley National Laboratory"/>
            <person name="Haridas S."/>
            <person name="Hensen N."/>
            <person name="Bonometti L."/>
            <person name="Westerberg I."/>
            <person name="Brannstrom I.O."/>
            <person name="Guillou S."/>
            <person name="Cros-Aarteil S."/>
            <person name="Calhoun S."/>
            <person name="Kuo A."/>
            <person name="Mondo S."/>
            <person name="Pangilinan J."/>
            <person name="Riley R."/>
            <person name="LaButti K."/>
            <person name="Andreopoulos B."/>
            <person name="Lipzen A."/>
            <person name="Chen C."/>
            <person name="Yanf M."/>
            <person name="Daum C."/>
            <person name="Ng V."/>
            <person name="Clum A."/>
            <person name="Steindorff A."/>
            <person name="Ohm R."/>
            <person name="Martin F."/>
            <person name="Silar P."/>
            <person name="Natvig D."/>
            <person name="Lalanne C."/>
            <person name="Gautier V."/>
            <person name="Ament-velasquez S.L."/>
            <person name="Kruys A."/>
            <person name="Hutchinson M.I."/>
            <person name="Powell A.J."/>
            <person name="Barry K."/>
            <person name="Miller A.N."/>
            <person name="Grigoriev I.V."/>
            <person name="Debuchy R."/>
            <person name="Gladieux P."/>
            <person name="Thoren M.H."/>
            <person name="Johannesson H."/>
        </authorList>
    </citation>
    <scope>NUCLEOTIDE SEQUENCE</scope>
    <source>
        <strain evidence="1">CBS 232.78</strain>
    </source>
</reference>
<accession>A0AAE0K0C9</accession>
<dbReference type="Proteomes" id="UP001285441">
    <property type="component" value="Unassembled WGS sequence"/>
</dbReference>
<protein>
    <submittedName>
        <fullName evidence="1">Uncharacterized protein</fullName>
    </submittedName>
</protein>
<dbReference type="EMBL" id="JAULSW010000011">
    <property type="protein sequence ID" value="KAK3367703.1"/>
    <property type="molecule type" value="Genomic_DNA"/>
</dbReference>
<reference evidence="1" key="1">
    <citation type="journal article" date="2023" name="Mol. Phylogenet. Evol.">
        <title>Genome-scale phylogeny and comparative genomics of the fungal order Sordariales.</title>
        <authorList>
            <person name="Hensen N."/>
            <person name="Bonometti L."/>
            <person name="Westerberg I."/>
            <person name="Brannstrom I.O."/>
            <person name="Guillou S."/>
            <person name="Cros-Aarteil S."/>
            <person name="Calhoun S."/>
            <person name="Haridas S."/>
            <person name="Kuo A."/>
            <person name="Mondo S."/>
            <person name="Pangilinan J."/>
            <person name="Riley R."/>
            <person name="LaButti K."/>
            <person name="Andreopoulos B."/>
            <person name="Lipzen A."/>
            <person name="Chen C."/>
            <person name="Yan M."/>
            <person name="Daum C."/>
            <person name="Ng V."/>
            <person name="Clum A."/>
            <person name="Steindorff A."/>
            <person name="Ohm R.A."/>
            <person name="Martin F."/>
            <person name="Silar P."/>
            <person name="Natvig D.O."/>
            <person name="Lalanne C."/>
            <person name="Gautier V."/>
            <person name="Ament-Velasquez S.L."/>
            <person name="Kruys A."/>
            <person name="Hutchinson M.I."/>
            <person name="Powell A.J."/>
            <person name="Barry K."/>
            <person name="Miller A.N."/>
            <person name="Grigoriev I.V."/>
            <person name="Debuchy R."/>
            <person name="Gladieux P."/>
            <person name="Hiltunen Thoren M."/>
            <person name="Johannesson H."/>
        </authorList>
    </citation>
    <scope>NUCLEOTIDE SEQUENCE</scope>
    <source>
        <strain evidence="1">CBS 232.78</strain>
    </source>
</reference>
<evidence type="ECO:0000313" key="2">
    <source>
        <dbReference type="Proteomes" id="UP001285441"/>
    </source>
</evidence>
<comment type="caution">
    <text evidence="1">The sequence shown here is derived from an EMBL/GenBank/DDBJ whole genome shotgun (WGS) entry which is preliminary data.</text>
</comment>
<keyword evidence="2" id="KW-1185">Reference proteome</keyword>
<gene>
    <name evidence="1" type="ORF">B0H63DRAFT_535752</name>
</gene>
<name>A0AAE0K0C9_9PEZI</name>
<evidence type="ECO:0000313" key="1">
    <source>
        <dbReference type="EMBL" id="KAK3367703.1"/>
    </source>
</evidence>